<protein>
    <submittedName>
        <fullName evidence="2">Uncharacterized protein</fullName>
    </submittedName>
</protein>
<feature type="non-terminal residue" evidence="2">
    <location>
        <position position="1"/>
    </location>
</feature>
<feature type="region of interest" description="Disordered" evidence="1">
    <location>
        <begin position="93"/>
        <end position="159"/>
    </location>
</feature>
<organism evidence="2 3">
    <name type="scientific">Thalassiosira oceanica</name>
    <name type="common">Marine diatom</name>
    <dbReference type="NCBI Taxonomy" id="159749"/>
    <lineage>
        <taxon>Eukaryota</taxon>
        <taxon>Sar</taxon>
        <taxon>Stramenopiles</taxon>
        <taxon>Ochrophyta</taxon>
        <taxon>Bacillariophyta</taxon>
        <taxon>Coscinodiscophyceae</taxon>
        <taxon>Thalassiosirophycidae</taxon>
        <taxon>Thalassiosirales</taxon>
        <taxon>Thalassiosiraceae</taxon>
        <taxon>Thalassiosira</taxon>
    </lineage>
</organism>
<dbReference type="EMBL" id="AGNL01030048">
    <property type="protein sequence ID" value="EJK56956.1"/>
    <property type="molecule type" value="Genomic_DNA"/>
</dbReference>
<evidence type="ECO:0000256" key="1">
    <source>
        <dbReference type="SAM" id="MobiDB-lite"/>
    </source>
</evidence>
<dbReference type="Proteomes" id="UP000266841">
    <property type="component" value="Unassembled WGS sequence"/>
</dbReference>
<evidence type="ECO:0000313" key="3">
    <source>
        <dbReference type="Proteomes" id="UP000266841"/>
    </source>
</evidence>
<sequence length="248" mass="26908">VKDFEGLFREGGLNLPANVVKNAFKSIQDGARGWAKDRFSTKTYYCPDGNNKTFNCPKWQLKNQRVETYIEEGYFNTFELNYLKEYLVSSGDQDEETATGNTSTSSTGVEAARGTGEQGNASTAGATSTSTADNETARARGAAAGERGNEATTSTADESNNETAIAVTGMPIAIWHDQISCIRCSLKLTQLMKDGEVERVQDLSAADLSHEGTCYRNSKYSPASAEENAMASLAEYLLVDPKNRKDST</sequence>
<comment type="caution">
    <text evidence="2">The sequence shown here is derived from an EMBL/GenBank/DDBJ whole genome shotgun (WGS) entry which is preliminary data.</text>
</comment>
<keyword evidence="3" id="KW-1185">Reference proteome</keyword>
<proteinExistence type="predicted"/>
<gene>
    <name evidence="2" type="ORF">THAOC_23056</name>
</gene>
<accession>K0S7S0</accession>
<evidence type="ECO:0000313" key="2">
    <source>
        <dbReference type="EMBL" id="EJK56956.1"/>
    </source>
</evidence>
<dbReference type="AlphaFoldDB" id="K0S7S0"/>
<reference evidence="2 3" key="1">
    <citation type="journal article" date="2012" name="Genome Biol.">
        <title>Genome and low-iron response of an oceanic diatom adapted to chronic iron limitation.</title>
        <authorList>
            <person name="Lommer M."/>
            <person name="Specht M."/>
            <person name="Roy A.S."/>
            <person name="Kraemer L."/>
            <person name="Andreson R."/>
            <person name="Gutowska M.A."/>
            <person name="Wolf J."/>
            <person name="Bergner S.V."/>
            <person name="Schilhabel M.B."/>
            <person name="Klostermeier U.C."/>
            <person name="Beiko R.G."/>
            <person name="Rosenstiel P."/>
            <person name="Hippler M."/>
            <person name="Laroche J."/>
        </authorList>
    </citation>
    <scope>NUCLEOTIDE SEQUENCE [LARGE SCALE GENOMIC DNA]</scope>
    <source>
        <strain evidence="2 3">CCMP1005</strain>
    </source>
</reference>
<name>K0S7S0_THAOC</name>
<feature type="compositionally biased region" description="Low complexity" evidence="1">
    <location>
        <begin position="121"/>
        <end position="153"/>
    </location>
</feature>